<evidence type="ECO:0000256" key="1">
    <source>
        <dbReference type="SAM" id="SignalP"/>
    </source>
</evidence>
<dbReference type="EMBL" id="VJVV01000002">
    <property type="protein sequence ID" value="TRO83360.1"/>
    <property type="molecule type" value="Genomic_DNA"/>
</dbReference>
<dbReference type="OrthoDB" id="9994558at2"/>
<keyword evidence="3" id="KW-1185">Reference proteome</keyword>
<dbReference type="AlphaFoldDB" id="A0A550JJH0"/>
<dbReference type="RefSeq" id="WP_140396620.1">
    <property type="nucleotide sequence ID" value="NZ_FOJJ01000012.1"/>
</dbReference>
<evidence type="ECO:0000313" key="2">
    <source>
        <dbReference type="EMBL" id="TRO83360.1"/>
    </source>
</evidence>
<reference evidence="2 3" key="1">
    <citation type="submission" date="2019-07" db="EMBL/GenBank/DDBJ databases">
        <title>Insights of Desulfuromonas acetexigens electromicrobiology.</title>
        <authorList>
            <person name="Katuri K."/>
            <person name="Sapireddy V."/>
            <person name="Shaw D.R."/>
            <person name="Saikaly P."/>
        </authorList>
    </citation>
    <scope>NUCLEOTIDE SEQUENCE [LARGE SCALE GENOMIC DNA]</scope>
    <source>
        <strain evidence="2 3">2873</strain>
    </source>
</reference>
<accession>A0A550JJH0</accession>
<feature type="chain" id="PRO_5022215817" evidence="1">
    <location>
        <begin position="22"/>
        <end position="106"/>
    </location>
</feature>
<proteinExistence type="predicted"/>
<gene>
    <name evidence="2" type="ORF">FL622_04555</name>
</gene>
<name>A0A550JJH0_9BACT</name>
<feature type="signal peptide" evidence="1">
    <location>
        <begin position="1"/>
        <end position="21"/>
    </location>
</feature>
<keyword evidence="1" id="KW-0732">Signal</keyword>
<organism evidence="2 3">
    <name type="scientific">Trichloromonas acetexigens</name>
    <dbReference type="NCBI Taxonomy" id="38815"/>
    <lineage>
        <taxon>Bacteria</taxon>
        <taxon>Pseudomonadati</taxon>
        <taxon>Thermodesulfobacteriota</taxon>
        <taxon>Desulfuromonadia</taxon>
        <taxon>Desulfuromonadales</taxon>
        <taxon>Trichloromonadaceae</taxon>
        <taxon>Trichloromonas</taxon>
    </lineage>
</organism>
<dbReference type="Proteomes" id="UP000317155">
    <property type="component" value="Unassembled WGS sequence"/>
</dbReference>
<sequence>MKKTLLIAILVLLFSGTNVNAKNLMHPLNERNVAIGLMPRPKYYPEVPRVTAVYAKYLYDQGQGFFIAVSTHDIQIVGGIQMTEREVWDTDFSKIKIPDNKIVFVY</sequence>
<protein>
    <submittedName>
        <fullName evidence="2">Uncharacterized protein</fullName>
    </submittedName>
</protein>
<comment type="caution">
    <text evidence="2">The sequence shown here is derived from an EMBL/GenBank/DDBJ whole genome shotgun (WGS) entry which is preliminary data.</text>
</comment>
<evidence type="ECO:0000313" key="3">
    <source>
        <dbReference type="Proteomes" id="UP000317155"/>
    </source>
</evidence>